<dbReference type="InterPro" id="IPR029044">
    <property type="entry name" value="Nucleotide-diphossugar_trans"/>
</dbReference>
<proteinExistence type="predicted"/>
<organism evidence="1 2">
    <name type="scientific">Pantoea osteomyelitidis</name>
    <dbReference type="NCBI Taxonomy" id="3230026"/>
    <lineage>
        <taxon>Bacteria</taxon>
        <taxon>Pseudomonadati</taxon>
        <taxon>Pseudomonadota</taxon>
        <taxon>Gammaproteobacteria</taxon>
        <taxon>Enterobacterales</taxon>
        <taxon>Erwiniaceae</taxon>
        <taxon>Pantoea</taxon>
    </lineage>
</organism>
<reference evidence="1 2" key="1">
    <citation type="submission" date="2024-08" db="EMBL/GenBank/DDBJ databases">
        <title>Pantoea ronii - a newly identified human opportunistic pathogen.</title>
        <authorList>
            <person name="Keidar-Friedman D."/>
            <person name="Sorek N."/>
            <person name="Leshin-Carmel D."/>
            <person name="Tsur A."/>
            <person name="Amsalem M."/>
            <person name="Tolkach D."/>
            <person name="Brosh-Nissimov T."/>
        </authorList>
    </citation>
    <scope>NUCLEOTIDE SEQUENCE [LARGE SCALE GENOMIC DNA]</scope>
    <source>
        <strain evidence="1 2">AA23256</strain>
    </source>
</reference>
<sequence>METKRIPRKIHQVYTGGYTALSDDVKACMDNLAKNNSGWEHHFYDENAMVAFISRYYSDRYLNAYLKLDKRYGAARADFFRYLVIYKMGGVYLDVKSSCTTKLDDIIQQDDEVILCHWDNDAGGKHPGVGINKEMKGMDFGEYQQWNIISVPGSHVMKAVIDNVMFNIENYNAYKLGVGWKGVLNTTGPFIYTNAINNARGKDKIRIVRKSEDIGLVFRATNSSPSSYKHYSHLSYPVSDRGLIWFAFFAPYCLCHFMKIKMANARNKSK</sequence>
<dbReference type="RefSeq" id="WP_397213955.1">
    <property type="nucleotide sequence ID" value="NZ_JBGFSN010000004.1"/>
</dbReference>
<protein>
    <submittedName>
        <fullName evidence="1">Glycosyltransferase family 32 protein</fullName>
    </submittedName>
</protein>
<dbReference type="InterPro" id="IPR039367">
    <property type="entry name" value="Och1-like"/>
</dbReference>
<dbReference type="Gene3D" id="3.90.550.20">
    <property type="match status" value="1"/>
</dbReference>
<dbReference type="EMBL" id="JBGFSN010000004">
    <property type="protein sequence ID" value="MFH8134291.1"/>
    <property type="molecule type" value="Genomic_DNA"/>
</dbReference>
<evidence type="ECO:0000313" key="1">
    <source>
        <dbReference type="EMBL" id="MFH8134291.1"/>
    </source>
</evidence>
<name>A0ABW7PVF9_9GAMM</name>
<comment type="caution">
    <text evidence="1">The sequence shown here is derived from an EMBL/GenBank/DDBJ whole genome shotgun (WGS) entry which is preliminary data.</text>
</comment>
<accession>A0ABW7PVF9</accession>
<dbReference type="Proteomes" id="UP001611251">
    <property type="component" value="Unassembled WGS sequence"/>
</dbReference>
<dbReference type="PANTHER" id="PTHR31834">
    <property type="entry name" value="INITIATION-SPECIFIC ALPHA-1,6-MANNOSYLTRANSFERASE"/>
    <property type="match status" value="1"/>
</dbReference>
<dbReference type="Pfam" id="PF04488">
    <property type="entry name" value="Gly_transf_sug"/>
    <property type="match status" value="1"/>
</dbReference>
<dbReference type="PANTHER" id="PTHR31834:SF1">
    <property type="entry name" value="INITIATION-SPECIFIC ALPHA-1,6-MANNOSYLTRANSFERASE"/>
    <property type="match status" value="1"/>
</dbReference>
<keyword evidence="2" id="KW-1185">Reference proteome</keyword>
<evidence type="ECO:0000313" key="2">
    <source>
        <dbReference type="Proteomes" id="UP001611251"/>
    </source>
</evidence>
<dbReference type="InterPro" id="IPR007577">
    <property type="entry name" value="GlycoTrfase_DXD_sugar-bd_CS"/>
</dbReference>
<gene>
    <name evidence="1" type="ORF">ABU178_08920</name>
</gene>
<dbReference type="SUPFAM" id="SSF53448">
    <property type="entry name" value="Nucleotide-diphospho-sugar transferases"/>
    <property type="match status" value="1"/>
</dbReference>